<protein>
    <submittedName>
        <fullName evidence="2">FNT family formate-nitrite transporter</fullName>
    </submittedName>
</protein>
<organism evidence="2">
    <name type="scientific">human gut metagenome</name>
    <dbReference type="NCBI Taxonomy" id="408170"/>
    <lineage>
        <taxon>unclassified sequences</taxon>
        <taxon>metagenomes</taxon>
        <taxon>organismal metagenomes</taxon>
    </lineage>
</organism>
<sequence length="67" mass="7642">WEDTFSKDKSIEDTYATKPIIQNIVGQAQIKQVMAKQTPMRYTLKAIMAGFLLSIVTVFMLAIKTQF</sequence>
<evidence type="ECO:0000256" key="1">
    <source>
        <dbReference type="SAM" id="Phobius"/>
    </source>
</evidence>
<reference evidence="2" key="1">
    <citation type="submission" date="2013-12" db="EMBL/GenBank/DDBJ databases">
        <title>A Varibaculum cambriense genome reconstructed from a premature infant gut community with otherwise low bacterial novelty that shifts toward anaerobic metabolism during the third week of life.</title>
        <authorList>
            <person name="Brown C.T."/>
            <person name="Sharon I."/>
            <person name="Thomas B.C."/>
            <person name="Castelle C.J."/>
            <person name="Morowitz M.J."/>
            <person name="Banfield J.F."/>
        </authorList>
    </citation>
    <scope>NUCLEOTIDE SEQUENCE</scope>
</reference>
<name>W1WCF6_9ZZZZ</name>
<feature type="non-terminal residue" evidence="2">
    <location>
        <position position="67"/>
    </location>
</feature>
<dbReference type="AlphaFoldDB" id="W1WCF6"/>
<keyword evidence="1" id="KW-1133">Transmembrane helix</keyword>
<dbReference type="EMBL" id="AZMM01018974">
    <property type="protein sequence ID" value="ETJ15818.1"/>
    <property type="molecule type" value="Genomic_DNA"/>
</dbReference>
<evidence type="ECO:0000313" key="2">
    <source>
        <dbReference type="EMBL" id="ETJ15818.1"/>
    </source>
</evidence>
<proteinExistence type="predicted"/>
<gene>
    <name evidence="2" type="ORF">Q604_UNBc4C00193G0001</name>
</gene>
<keyword evidence="1" id="KW-0472">Membrane</keyword>
<feature type="transmembrane region" description="Helical" evidence="1">
    <location>
        <begin position="42"/>
        <end position="63"/>
    </location>
</feature>
<keyword evidence="1" id="KW-0812">Transmembrane</keyword>
<feature type="non-terminal residue" evidence="2">
    <location>
        <position position="1"/>
    </location>
</feature>
<comment type="caution">
    <text evidence="2">The sequence shown here is derived from an EMBL/GenBank/DDBJ whole genome shotgun (WGS) entry which is preliminary data.</text>
</comment>
<accession>W1WCF6</accession>